<dbReference type="RefSeq" id="WP_379479397.1">
    <property type="nucleotide sequence ID" value="NZ_JBHLTL010000001.1"/>
</dbReference>
<dbReference type="SFLD" id="SFLDS00019">
    <property type="entry name" value="Glutathione_Transferase_(cytos"/>
    <property type="match status" value="1"/>
</dbReference>
<dbReference type="SFLD" id="SFLDG00358">
    <property type="entry name" value="Main_(cytGST)"/>
    <property type="match status" value="1"/>
</dbReference>
<dbReference type="SUPFAM" id="SSF47616">
    <property type="entry name" value="GST C-terminal domain-like"/>
    <property type="match status" value="1"/>
</dbReference>
<dbReference type="Proteomes" id="UP001589943">
    <property type="component" value="Unassembled WGS sequence"/>
</dbReference>
<dbReference type="PROSITE" id="PS50405">
    <property type="entry name" value="GST_CTER"/>
    <property type="match status" value="1"/>
</dbReference>
<gene>
    <name evidence="5" type="ORF">ACFFF7_00435</name>
</gene>
<keyword evidence="6" id="KW-1185">Reference proteome</keyword>
<evidence type="ECO:0000313" key="5">
    <source>
        <dbReference type="EMBL" id="MFC0587873.1"/>
    </source>
</evidence>
<comment type="caution">
    <text evidence="5">The sequence shown here is derived from an EMBL/GenBank/DDBJ whole genome shotgun (WGS) entry which is preliminary data.</text>
</comment>
<accession>A0ABV6PFL5</accession>
<evidence type="ECO:0000259" key="4">
    <source>
        <dbReference type="PROSITE" id="PS50405"/>
    </source>
</evidence>
<dbReference type="PROSITE" id="PS50404">
    <property type="entry name" value="GST_NTER"/>
    <property type="match status" value="1"/>
</dbReference>
<dbReference type="EMBL" id="JBHLTL010000001">
    <property type="protein sequence ID" value="MFC0587873.1"/>
    <property type="molecule type" value="Genomic_DNA"/>
</dbReference>
<dbReference type="SUPFAM" id="SSF52833">
    <property type="entry name" value="Thioredoxin-like"/>
    <property type="match status" value="1"/>
</dbReference>
<evidence type="ECO:0000259" key="3">
    <source>
        <dbReference type="PROSITE" id="PS50404"/>
    </source>
</evidence>
<evidence type="ECO:0000256" key="1">
    <source>
        <dbReference type="ARBA" id="ARBA00004496"/>
    </source>
</evidence>
<feature type="domain" description="GST N-terminal" evidence="3">
    <location>
        <begin position="1"/>
        <end position="78"/>
    </location>
</feature>
<proteinExistence type="predicted"/>
<evidence type="ECO:0000256" key="2">
    <source>
        <dbReference type="ARBA" id="ARBA00022490"/>
    </source>
</evidence>
<keyword evidence="2" id="KW-0963">Cytoplasm</keyword>
<dbReference type="InterPro" id="IPR004045">
    <property type="entry name" value="Glutathione_S-Trfase_N"/>
</dbReference>
<dbReference type="Gene3D" id="1.20.1050.10">
    <property type="match status" value="1"/>
</dbReference>
<sequence length="215" mass="23084">MIKVFGFPLSPFVRKVHLVAAEKGIAIEMVLGRPGEPSPEFLAASPFRKIPALQDGDFTLADSTAIVTYLDALEPAPSITPGSAQQRAKAIWWEEFADTILIAAGGKVLFNRFVGPRLMGLPGDEVVAEQGLKELVPILEYLEAACGEGWLAGDALSVGDIAVAATLKSMGYIGLEPDPATHPRTAAWYDRVKARPSWQMVAAREAAVMERALGR</sequence>
<dbReference type="Gene3D" id="3.40.30.10">
    <property type="entry name" value="Glutaredoxin"/>
    <property type="match status" value="1"/>
</dbReference>
<dbReference type="PANTHER" id="PTHR43917">
    <property type="match status" value="1"/>
</dbReference>
<dbReference type="CDD" id="cd00299">
    <property type="entry name" value="GST_C_family"/>
    <property type="match status" value="1"/>
</dbReference>
<dbReference type="CDD" id="cd00570">
    <property type="entry name" value="GST_N_family"/>
    <property type="match status" value="1"/>
</dbReference>
<dbReference type="InterPro" id="IPR040079">
    <property type="entry name" value="Glutathione_S-Trfase"/>
</dbReference>
<protein>
    <submittedName>
        <fullName evidence="5">Glutathione S-transferase family protein</fullName>
    </submittedName>
</protein>
<name>A0ABV6PFL5_9SPHN</name>
<dbReference type="Pfam" id="PF13417">
    <property type="entry name" value="GST_N_3"/>
    <property type="match status" value="1"/>
</dbReference>
<reference evidence="5 6" key="1">
    <citation type="submission" date="2024-09" db="EMBL/GenBank/DDBJ databases">
        <authorList>
            <person name="Sun Q."/>
            <person name="Mori K."/>
        </authorList>
    </citation>
    <scope>NUCLEOTIDE SEQUENCE [LARGE SCALE GENOMIC DNA]</scope>
    <source>
        <strain evidence="5 6">NCAIM B.02537</strain>
    </source>
</reference>
<dbReference type="InterPro" id="IPR010987">
    <property type="entry name" value="Glutathione-S-Trfase_C-like"/>
</dbReference>
<dbReference type="InterPro" id="IPR051369">
    <property type="entry name" value="GST_Theta"/>
</dbReference>
<organism evidence="5 6">
    <name type="scientific">Novosphingobium aquiterrae</name>
    <dbReference type="NCBI Taxonomy" id="624388"/>
    <lineage>
        <taxon>Bacteria</taxon>
        <taxon>Pseudomonadati</taxon>
        <taxon>Pseudomonadota</taxon>
        <taxon>Alphaproteobacteria</taxon>
        <taxon>Sphingomonadales</taxon>
        <taxon>Sphingomonadaceae</taxon>
        <taxon>Novosphingobium</taxon>
    </lineage>
</organism>
<comment type="subcellular location">
    <subcellularLocation>
        <location evidence="1">Cytoplasm</location>
    </subcellularLocation>
</comment>
<dbReference type="Pfam" id="PF13410">
    <property type="entry name" value="GST_C_2"/>
    <property type="match status" value="1"/>
</dbReference>
<dbReference type="InterPro" id="IPR036249">
    <property type="entry name" value="Thioredoxin-like_sf"/>
</dbReference>
<evidence type="ECO:0000313" key="6">
    <source>
        <dbReference type="Proteomes" id="UP001589943"/>
    </source>
</evidence>
<feature type="domain" description="GST C-terminal" evidence="4">
    <location>
        <begin position="83"/>
        <end position="215"/>
    </location>
</feature>
<dbReference type="PANTHER" id="PTHR43917:SF8">
    <property type="entry name" value="GH16740P-RELATED"/>
    <property type="match status" value="1"/>
</dbReference>
<dbReference type="InterPro" id="IPR036282">
    <property type="entry name" value="Glutathione-S-Trfase_C_sf"/>
</dbReference>